<evidence type="ECO:0000256" key="5">
    <source>
        <dbReference type="PIRSR" id="PIRSR604574-1"/>
    </source>
</evidence>
<dbReference type="PANTHER" id="PTHR16557:SF2">
    <property type="entry name" value="NUCLEIC ACID DIOXYGENASE ALKBH1"/>
    <property type="match status" value="1"/>
</dbReference>
<evidence type="ECO:0000256" key="3">
    <source>
        <dbReference type="ARBA" id="ARBA00023002"/>
    </source>
</evidence>
<gene>
    <name evidence="8" type="ORF">ENJ42_00860</name>
</gene>
<dbReference type="GO" id="GO:0035516">
    <property type="term" value="F:broad specificity oxidative DNA demethylase activity"/>
    <property type="evidence" value="ECO:0007669"/>
    <property type="project" value="TreeGrafter"/>
</dbReference>
<feature type="binding site" evidence="5">
    <location>
        <position position="129"/>
    </location>
    <ligand>
        <name>substrate</name>
    </ligand>
</feature>
<dbReference type="Gene3D" id="2.60.120.590">
    <property type="entry name" value="Alpha-ketoglutarate-dependent dioxygenase AlkB-like"/>
    <property type="match status" value="1"/>
</dbReference>
<dbReference type="Pfam" id="PF13532">
    <property type="entry name" value="2OG-FeII_Oxy_2"/>
    <property type="match status" value="1"/>
</dbReference>
<evidence type="ECO:0000259" key="7">
    <source>
        <dbReference type="PROSITE" id="PS51471"/>
    </source>
</evidence>
<organism evidence="8">
    <name type="scientific">Hellea balneolensis</name>
    <dbReference type="NCBI Taxonomy" id="287478"/>
    <lineage>
        <taxon>Bacteria</taxon>
        <taxon>Pseudomonadati</taxon>
        <taxon>Pseudomonadota</taxon>
        <taxon>Alphaproteobacteria</taxon>
        <taxon>Maricaulales</taxon>
        <taxon>Robiginitomaculaceae</taxon>
        <taxon>Hellea</taxon>
    </lineage>
</organism>
<keyword evidence="2 8" id="KW-0223">Dioxygenase</keyword>
<feature type="binding site" evidence="6">
    <location>
        <position position="181"/>
    </location>
    <ligand>
        <name>Fe cation</name>
        <dbReference type="ChEBI" id="CHEBI:24875"/>
        <note>catalytic</note>
    </ligand>
</feature>
<evidence type="ECO:0000256" key="1">
    <source>
        <dbReference type="ARBA" id="ARBA00022723"/>
    </source>
</evidence>
<comment type="caution">
    <text evidence="8">The sequence shown here is derived from an EMBL/GenBank/DDBJ whole genome shotgun (WGS) entry which is preliminary data.</text>
</comment>
<protein>
    <submittedName>
        <fullName evidence="8">Alpha-ketoglutarate-dependent dioxygenase AlkB</fullName>
    </submittedName>
</protein>
<feature type="binding site" evidence="5">
    <location>
        <position position="66"/>
    </location>
    <ligand>
        <name>substrate</name>
    </ligand>
</feature>
<dbReference type="InterPro" id="IPR005123">
    <property type="entry name" value="Oxoglu/Fe-dep_dioxygenase_dom"/>
</dbReference>
<feature type="domain" description="Fe2OG dioxygenase" evidence="7">
    <location>
        <begin position="107"/>
        <end position="208"/>
    </location>
</feature>
<keyword evidence="1 6" id="KW-0479">Metal-binding</keyword>
<feature type="binding site" evidence="6">
    <location>
        <position position="125"/>
    </location>
    <ligand>
        <name>Fe cation</name>
        <dbReference type="ChEBI" id="CHEBI:24875"/>
        <note>catalytic</note>
    </ligand>
</feature>
<dbReference type="Proteomes" id="UP000885830">
    <property type="component" value="Unassembled WGS sequence"/>
</dbReference>
<accession>A0A7C5QV60</accession>
<comment type="cofactor">
    <cofactor evidence="6">
        <name>Fe(2+)</name>
        <dbReference type="ChEBI" id="CHEBI:29033"/>
    </cofactor>
    <text evidence="6">Binds 1 Fe(2+) ion per subunit.</text>
</comment>
<dbReference type="SUPFAM" id="SSF51197">
    <property type="entry name" value="Clavaminate synthase-like"/>
    <property type="match status" value="1"/>
</dbReference>
<feature type="binding site" evidence="6">
    <location>
        <position position="127"/>
    </location>
    <ligand>
        <name>Fe cation</name>
        <dbReference type="ChEBI" id="CHEBI:24875"/>
        <note>catalytic</note>
    </ligand>
</feature>
<dbReference type="InterPro" id="IPR037151">
    <property type="entry name" value="AlkB-like_sf"/>
</dbReference>
<reference evidence="8" key="1">
    <citation type="journal article" date="2020" name="mSystems">
        <title>Genome- and Community-Level Interaction Insights into Carbon Utilization and Element Cycling Functions of Hydrothermarchaeota in Hydrothermal Sediment.</title>
        <authorList>
            <person name="Zhou Z."/>
            <person name="Liu Y."/>
            <person name="Xu W."/>
            <person name="Pan J."/>
            <person name="Luo Z.H."/>
            <person name="Li M."/>
        </authorList>
    </citation>
    <scope>NUCLEOTIDE SEQUENCE [LARGE SCALE GENOMIC DNA]</scope>
    <source>
        <strain evidence="8">HyVt-485</strain>
    </source>
</reference>
<dbReference type="GO" id="GO:0005737">
    <property type="term" value="C:cytoplasm"/>
    <property type="evidence" value="ECO:0007669"/>
    <property type="project" value="TreeGrafter"/>
</dbReference>
<proteinExistence type="predicted"/>
<name>A0A7C5QV60_9PROT</name>
<feature type="binding site" evidence="5">
    <location>
        <position position="155"/>
    </location>
    <ligand>
        <name>substrate</name>
    </ligand>
</feature>
<keyword evidence="3" id="KW-0560">Oxidoreductase</keyword>
<evidence type="ECO:0000313" key="8">
    <source>
        <dbReference type="EMBL" id="HHL42142.1"/>
    </source>
</evidence>
<dbReference type="InterPro" id="IPR004574">
    <property type="entry name" value="Alkb"/>
</dbReference>
<dbReference type="GO" id="GO:0035515">
    <property type="term" value="F:oxidative RNA demethylase activity"/>
    <property type="evidence" value="ECO:0007669"/>
    <property type="project" value="TreeGrafter"/>
</dbReference>
<dbReference type="EMBL" id="DRMJ01000041">
    <property type="protein sequence ID" value="HHL42142.1"/>
    <property type="molecule type" value="Genomic_DNA"/>
</dbReference>
<feature type="binding site" evidence="5">
    <location>
        <begin position="114"/>
        <end position="116"/>
    </location>
    <ligand>
        <name>2-oxoglutarate</name>
        <dbReference type="ChEBI" id="CHEBI:16810"/>
    </ligand>
</feature>
<dbReference type="AlphaFoldDB" id="A0A7C5QV60"/>
<evidence type="ECO:0000256" key="6">
    <source>
        <dbReference type="PIRSR" id="PIRSR604574-2"/>
    </source>
</evidence>
<dbReference type="InterPro" id="IPR027450">
    <property type="entry name" value="AlkB-like"/>
</dbReference>
<evidence type="ECO:0000256" key="4">
    <source>
        <dbReference type="ARBA" id="ARBA00023004"/>
    </source>
</evidence>
<dbReference type="GO" id="GO:0035513">
    <property type="term" value="P:oxidative RNA demethylation"/>
    <property type="evidence" value="ECO:0007669"/>
    <property type="project" value="TreeGrafter"/>
</dbReference>
<evidence type="ECO:0000256" key="2">
    <source>
        <dbReference type="ARBA" id="ARBA00022964"/>
    </source>
</evidence>
<keyword evidence="4 6" id="KW-0408">Iron</keyword>
<dbReference type="PANTHER" id="PTHR16557">
    <property type="entry name" value="ALKYLATED DNA REPAIR PROTEIN ALKB-RELATED"/>
    <property type="match status" value="1"/>
</dbReference>
<feature type="binding site" evidence="5">
    <location>
        <begin position="74"/>
        <end position="76"/>
    </location>
    <ligand>
        <name>substrate</name>
    </ligand>
</feature>
<sequence length="216" mass="23862">MKTAPSPSLPHGFLYKPEYLGPDAQKTLIDAVAAAVRGNAPFYRPSMPRTGQPLSVVMSNFGPLGWVTDKDKGYRYQATHPKTGKTWPPMPDILLETWNTLTHYPAPPDACLINWYQEGSKMGMHIDRDEYDLGAPIVSISLGDKARYRLGGPERGGTTMSLKLSSGDVVVLADHARKCYHGVDKIFYGSSRLVPKGGRINLTLRRVNKIDHKGNI</sequence>
<feature type="binding site" evidence="5">
    <location>
        <begin position="199"/>
        <end position="205"/>
    </location>
    <ligand>
        <name>2-oxoglutarate</name>
        <dbReference type="ChEBI" id="CHEBI:16810"/>
    </ligand>
</feature>
<dbReference type="PROSITE" id="PS51471">
    <property type="entry name" value="FE2OG_OXY"/>
    <property type="match status" value="1"/>
</dbReference>
<dbReference type="GO" id="GO:0008198">
    <property type="term" value="F:ferrous iron binding"/>
    <property type="evidence" value="ECO:0007669"/>
    <property type="project" value="TreeGrafter"/>
</dbReference>